<dbReference type="AlphaFoldDB" id="A0A8C6IKS4"/>
<proteinExistence type="predicted"/>
<dbReference type="GeneTree" id="ENSGT00390000000748"/>
<protein>
    <submittedName>
        <fullName evidence="1">SPATA31 subfamily G member 1</fullName>
    </submittedName>
</protein>
<evidence type="ECO:0000313" key="2">
    <source>
        <dbReference type="Proteomes" id="UP000694415"/>
    </source>
</evidence>
<dbReference type="Ensembl" id="ENSMSIT00000047792.1">
    <property type="protein sequence ID" value="ENSMSIP00000037870.1"/>
    <property type="gene ID" value="ENSMSIG00000031542.1"/>
</dbReference>
<dbReference type="PANTHER" id="PTHR21777">
    <property type="entry name" value="RCG55159-LIKE"/>
    <property type="match status" value="1"/>
</dbReference>
<keyword evidence="2" id="KW-1185">Reference proteome</keyword>
<name>A0A8C6IKS4_MUSSI</name>
<reference evidence="1" key="2">
    <citation type="submission" date="2025-09" db="UniProtKB">
        <authorList>
            <consortium name="Ensembl"/>
        </authorList>
    </citation>
    <scope>IDENTIFICATION</scope>
</reference>
<dbReference type="Proteomes" id="UP000694415">
    <property type="component" value="Unplaced"/>
</dbReference>
<organism evidence="1 2">
    <name type="scientific">Mus spicilegus</name>
    <name type="common">Mound-building mouse</name>
    <dbReference type="NCBI Taxonomy" id="10103"/>
    <lineage>
        <taxon>Eukaryota</taxon>
        <taxon>Metazoa</taxon>
        <taxon>Chordata</taxon>
        <taxon>Craniata</taxon>
        <taxon>Vertebrata</taxon>
        <taxon>Euteleostomi</taxon>
        <taxon>Mammalia</taxon>
        <taxon>Eutheria</taxon>
        <taxon>Euarchontoglires</taxon>
        <taxon>Glires</taxon>
        <taxon>Rodentia</taxon>
        <taxon>Myomorpha</taxon>
        <taxon>Muroidea</taxon>
        <taxon>Muridae</taxon>
        <taxon>Murinae</taxon>
        <taxon>Mus</taxon>
        <taxon>Mus</taxon>
    </lineage>
</organism>
<accession>A0A8C6IKS4</accession>
<dbReference type="PANTHER" id="PTHR21777:SF0">
    <property type="entry name" value="RCG55159-LIKE"/>
    <property type="match status" value="1"/>
</dbReference>
<dbReference type="InterPro" id="IPR026677">
    <property type="entry name" value="Spata31g1-like"/>
</dbReference>
<evidence type="ECO:0000313" key="1">
    <source>
        <dbReference type="Ensembl" id="ENSMSIP00000037870.1"/>
    </source>
</evidence>
<reference evidence="1" key="1">
    <citation type="submission" date="2025-08" db="UniProtKB">
        <authorList>
            <consortium name="Ensembl"/>
        </authorList>
    </citation>
    <scope>IDENTIFICATION</scope>
</reference>
<sequence>MGLLQGQLTHALACRHCSSITCLHSPGNLAILVLFMVWQIRRWWQLRGWQQLQPWCSGDKMTQGKKSTMYSSVQHKIE</sequence>